<dbReference type="EnsemblProtists" id="PYU1_T010993">
    <property type="protein sequence ID" value="PYU1_T010993"/>
    <property type="gene ID" value="PYU1_G010969"/>
</dbReference>
<evidence type="ECO:0000313" key="2">
    <source>
        <dbReference type="EnsemblProtists" id="PYU1_T010993"/>
    </source>
</evidence>
<evidence type="ECO:0000313" key="3">
    <source>
        <dbReference type="Proteomes" id="UP000019132"/>
    </source>
</evidence>
<sequence>MASGKATKGGVVYDVGSWRLGDDGSIYRYGRLKYSNGDIYDGEWLNGKRHGKGMLKFAEGGSYIGEFGENVYHGFGLLTIPKSQHALTKKWIPGERYEGEFAQGRKHGKGTAKTRDGDSYDGFFIDGYYHGKGTCAYANGDVYDGNWVHGKWQGHGELRFRDGSRYVGEFHQGVYHGFGQFLHGSGGKLGSYVGHYVQGKRHGKGLRVFGSSDKKQYEGEWEEDEPHGVGVVECATYKLVGQFVRGKECGHGAMSFANGESYEGYFEDGFFSGLGTYVHRDGGKYEGHFVKSKRHGKGRRVFANGGQYDGDWADDKMHGRGRLTRKSALPTGKGTLVYEGAFEWGAQTGEAVISFTYTPFDSTTRFEWTDEYEFPLQSEFWHCGRGASTYHGQVLRGNFHGYGVLRSPDGKVWSGEWMHGKMTGVGERIYFPLEVAAILEQERERNQGFQDEENERQVPTLGTNLYKILSYEGEFLENVRHGDGHVLYANGDRVLGPFVKGFAHGVVEYRFAGGGKSRFAEFHHGARARWLTEAEEDAIRAQVREREQAQETETSRQKSIIRALIA</sequence>
<dbReference type="EMBL" id="GL376590">
    <property type="status" value="NOT_ANNOTATED_CDS"/>
    <property type="molecule type" value="Genomic_DNA"/>
</dbReference>
<dbReference type="Gene3D" id="2.20.110.10">
    <property type="entry name" value="Histone H3 K4-specific methyltransferase SET7/9 N-terminal domain"/>
    <property type="match status" value="7"/>
</dbReference>
<dbReference type="SMART" id="SM00698">
    <property type="entry name" value="MORN"/>
    <property type="match status" value="14"/>
</dbReference>
<dbReference type="HOGENOM" id="CLU_481927_0_0_1"/>
<dbReference type="InterPro" id="IPR003409">
    <property type="entry name" value="MORN"/>
</dbReference>
<dbReference type="Pfam" id="PF02493">
    <property type="entry name" value="MORN"/>
    <property type="match status" value="15"/>
</dbReference>
<accession>K3X194</accession>
<dbReference type="eggNOG" id="KOG0231">
    <property type="taxonomic scope" value="Eukaryota"/>
</dbReference>
<reference evidence="2" key="3">
    <citation type="submission" date="2015-02" db="UniProtKB">
        <authorList>
            <consortium name="EnsemblProtists"/>
        </authorList>
    </citation>
    <scope>IDENTIFICATION</scope>
    <source>
        <strain evidence="2">DAOM BR144</strain>
    </source>
</reference>
<dbReference type="InParanoid" id="K3X194"/>
<name>K3X194_GLOUD</name>
<organism evidence="2 3">
    <name type="scientific">Globisporangium ultimum (strain ATCC 200006 / CBS 805.95 / DAOM BR144)</name>
    <name type="common">Pythium ultimum</name>
    <dbReference type="NCBI Taxonomy" id="431595"/>
    <lineage>
        <taxon>Eukaryota</taxon>
        <taxon>Sar</taxon>
        <taxon>Stramenopiles</taxon>
        <taxon>Oomycota</taxon>
        <taxon>Peronosporomycetes</taxon>
        <taxon>Pythiales</taxon>
        <taxon>Pythiaceae</taxon>
        <taxon>Globisporangium</taxon>
    </lineage>
</organism>
<reference evidence="3" key="2">
    <citation type="submission" date="2010-04" db="EMBL/GenBank/DDBJ databases">
        <authorList>
            <person name="Buell R."/>
            <person name="Hamilton J."/>
            <person name="Hostetler J."/>
        </authorList>
    </citation>
    <scope>NUCLEOTIDE SEQUENCE [LARGE SCALE GENOMIC DNA]</scope>
    <source>
        <strain evidence="3">DAOM:BR144</strain>
    </source>
</reference>
<dbReference type="AlphaFoldDB" id="K3X194"/>
<protein>
    <submittedName>
        <fullName evidence="2">Uncharacterized protein</fullName>
    </submittedName>
</protein>
<keyword evidence="1" id="KW-0677">Repeat</keyword>
<dbReference type="PANTHER" id="PTHR23084:SF263">
    <property type="entry name" value="MORN REPEAT-CONTAINING PROTEIN 1"/>
    <property type="match status" value="1"/>
</dbReference>
<proteinExistence type="predicted"/>
<dbReference type="Proteomes" id="UP000019132">
    <property type="component" value="Unassembled WGS sequence"/>
</dbReference>
<dbReference type="STRING" id="431595.K3X194"/>
<evidence type="ECO:0000256" key="1">
    <source>
        <dbReference type="ARBA" id="ARBA00022737"/>
    </source>
</evidence>
<reference evidence="3" key="1">
    <citation type="journal article" date="2010" name="Genome Biol.">
        <title>Genome sequence of the necrotrophic plant pathogen Pythium ultimum reveals original pathogenicity mechanisms and effector repertoire.</title>
        <authorList>
            <person name="Levesque C.A."/>
            <person name="Brouwer H."/>
            <person name="Cano L."/>
            <person name="Hamilton J.P."/>
            <person name="Holt C."/>
            <person name="Huitema E."/>
            <person name="Raffaele S."/>
            <person name="Robideau G.P."/>
            <person name="Thines M."/>
            <person name="Win J."/>
            <person name="Zerillo M.M."/>
            <person name="Beakes G.W."/>
            <person name="Boore J.L."/>
            <person name="Busam D."/>
            <person name="Dumas B."/>
            <person name="Ferriera S."/>
            <person name="Fuerstenberg S.I."/>
            <person name="Gachon C.M."/>
            <person name="Gaulin E."/>
            <person name="Govers F."/>
            <person name="Grenville-Briggs L."/>
            <person name="Horner N."/>
            <person name="Hostetler J."/>
            <person name="Jiang R.H."/>
            <person name="Johnson J."/>
            <person name="Krajaejun T."/>
            <person name="Lin H."/>
            <person name="Meijer H.J."/>
            <person name="Moore B."/>
            <person name="Morris P."/>
            <person name="Phuntmart V."/>
            <person name="Puiu D."/>
            <person name="Shetty J."/>
            <person name="Stajich J.E."/>
            <person name="Tripathy S."/>
            <person name="Wawra S."/>
            <person name="van West P."/>
            <person name="Whitty B.R."/>
            <person name="Coutinho P.M."/>
            <person name="Henrissat B."/>
            <person name="Martin F."/>
            <person name="Thomas P.D."/>
            <person name="Tyler B.M."/>
            <person name="De Vries R.P."/>
            <person name="Kamoun S."/>
            <person name="Yandell M."/>
            <person name="Tisserat N."/>
            <person name="Buell C.R."/>
        </authorList>
    </citation>
    <scope>NUCLEOTIDE SEQUENCE</scope>
    <source>
        <strain evidence="3">DAOM:BR144</strain>
    </source>
</reference>
<dbReference type="OMA" id="EANGCKY"/>
<dbReference type="VEuPathDB" id="FungiDB:PYU1_G010969"/>
<keyword evidence="3" id="KW-1185">Reference proteome</keyword>
<dbReference type="PANTHER" id="PTHR23084">
    <property type="entry name" value="PHOSPHATIDYLINOSITOL-4-PHOSPHATE 5-KINASE RELATED"/>
    <property type="match status" value="1"/>
</dbReference>
<dbReference type="SUPFAM" id="SSF82185">
    <property type="entry name" value="Histone H3 K4-specific methyltransferase SET7/9 N-terminal domain"/>
    <property type="match status" value="5"/>
</dbReference>